<feature type="signal peptide" evidence="13">
    <location>
        <begin position="1"/>
        <end position="18"/>
    </location>
</feature>
<evidence type="ECO:0000256" key="6">
    <source>
        <dbReference type="ARBA" id="ARBA00022692"/>
    </source>
</evidence>
<comment type="caution">
    <text evidence="14">The sequence shown here is derived from an EMBL/GenBank/DDBJ whole genome shotgun (WGS) entry which is preliminary data.</text>
</comment>
<name>W9CBS6_SCLBF</name>
<evidence type="ECO:0000256" key="3">
    <source>
        <dbReference type="ARBA" id="ARBA00004586"/>
    </source>
</evidence>
<evidence type="ECO:0000256" key="8">
    <source>
        <dbReference type="ARBA" id="ARBA00022824"/>
    </source>
</evidence>
<dbReference type="PANTHER" id="PTHR28012">
    <property type="entry name" value="NUCLEAR FUSION PROTEIN KAR5"/>
    <property type="match status" value="1"/>
</dbReference>
<dbReference type="Proteomes" id="UP000019487">
    <property type="component" value="Unassembled WGS sequence"/>
</dbReference>
<evidence type="ECO:0000256" key="10">
    <source>
        <dbReference type="ARBA" id="ARBA00023136"/>
    </source>
</evidence>
<accession>W9CBS6</accession>
<keyword evidence="7 13" id="KW-0732">Signal</keyword>
<dbReference type="GO" id="GO:0000742">
    <property type="term" value="P:karyogamy involved in conjugation with cellular fusion"/>
    <property type="evidence" value="ECO:0007669"/>
    <property type="project" value="InterPro"/>
</dbReference>
<dbReference type="AlphaFoldDB" id="W9CBS6"/>
<proteinExistence type="inferred from homology"/>
<gene>
    <name evidence="14" type="ORF">SBOR_7598</name>
</gene>
<keyword evidence="5" id="KW-0415">Karyogamy</keyword>
<keyword evidence="8" id="KW-0256">Endoplasmic reticulum</keyword>
<reference evidence="14 15" key="1">
    <citation type="journal article" date="2014" name="Genome Announc.">
        <title>Draft genome sequence of Sclerotinia borealis, a psychrophilic plant pathogenic fungus.</title>
        <authorList>
            <person name="Mardanov A.V."/>
            <person name="Beletsky A.V."/>
            <person name="Kadnikov V.V."/>
            <person name="Ignatov A.N."/>
            <person name="Ravin N.V."/>
        </authorList>
    </citation>
    <scope>NUCLEOTIDE SEQUENCE [LARGE SCALE GENOMIC DNA]</scope>
    <source>
        <strain evidence="15">F-4157</strain>
    </source>
</reference>
<evidence type="ECO:0000256" key="13">
    <source>
        <dbReference type="SAM" id="SignalP"/>
    </source>
</evidence>
<evidence type="ECO:0000256" key="4">
    <source>
        <dbReference type="ARBA" id="ARBA00010473"/>
    </source>
</evidence>
<dbReference type="EMBL" id="AYSA01000434">
    <property type="protein sequence ID" value="ESZ92015.1"/>
    <property type="molecule type" value="Genomic_DNA"/>
</dbReference>
<keyword evidence="15" id="KW-1185">Reference proteome</keyword>
<dbReference type="PANTHER" id="PTHR28012:SF1">
    <property type="entry name" value="NUCLEAR FUSION PROTEIN KAR5"/>
    <property type="match status" value="1"/>
</dbReference>
<evidence type="ECO:0000256" key="5">
    <source>
        <dbReference type="ARBA" id="ARBA00022459"/>
    </source>
</evidence>
<evidence type="ECO:0000256" key="1">
    <source>
        <dbReference type="ARBA" id="ARBA00003389"/>
    </source>
</evidence>
<evidence type="ECO:0000256" key="7">
    <source>
        <dbReference type="ARBA" id="ARBA00022729"/>
    </source>
</evidence>
<dbReference type="GO" id="GO:0005789">
    <property type="term" value="C:endoplasmic reticulum membrane"/>
    <property type="evidence" value="ECO:0007669"/>
    <property type="project" value="UniProtKB-SubCell"/>
</dbReference>
<evidence type="ECO:0000313" key="15">
    <source>
        <dbReference type="Proteomes" id="UP000019487"/>
    </source>
</evidence>
<comment type="similarity">
    <text evidence="4">Belongs to the KAR5 family.</text>
</comment>
<feature type="chain" id="PRO_5004918397" description="Nuclear membrane fusion protein Kar5" evidence="13">
    <location>
        <begin position="19"/>
        <end position="533"/>
    </location>
</feature>
<dbReference type="InterPro" id="IPR007292">
    <property type="entry name" value="Nuclear_fusion_Kar5"/>
</dbReference>
<keyword evidence="6" id="KW-0812">Transmembrane</keyword>
<evidence type="ECO:0000256" key="9">
    <source>
        <dbReference type="ARBA" id="ARBA00022989"/>
    </source>
</evidence>
<comment type="subcellular location">
    <subcellularLocation>
        <location evidence="3">Endoplasmic reticulum membrane</location>
    </subcellularLocation>
    <subcellularLocation>
        <location evidence="2">Nucleus membrane</location>
    </subcellularLocation>
</comment>
<organism evidence="14 15">
    <name type="scientific">Sclerotinia borealis (strain F-4128)</name>
    <dbReference type="NCBI Taxonomy" id="1432307"/>
    <lineage>
        <taxon>Eukaryota</taxon>
        <taxon>Fungi</taxon>
        <taxon>Dikarya</taxon>
        <taxon>Ascomycota</taxon>
        <taxon>Pezizomycotina</taxon>
        <taxon>Leotiomycetes</taxon>
        <taxon>Helotiales</taxon>
        <taxon>Sclerotiniaceae</taxon>
        <taxon>Sclerotinia</taxon>
    </lineage>
</organism>
<evidence type="ECO:0000256" key="12">
    <source>
        <dbReference type="ARBA" id="ARBA00023242"/>
    </source>
</evidence>
<evidence type="ECO:0000256" key="11">
    <source>
        <dbReference type="ARBA" id="ARBA00023180"/>
    </source>
</evidence>
<dbReference type="GO" id="GO:0031965">
    <property type="term" value="C:nuclear membrane"/>
    <property type="evidence" value="ECO:0007669"/>
    <property type="project" value="UniProtKB-SubCell"/>
</dbReference>
<keyword evidence="10" id="KW-0472">Membrane</keyword>
<evidence type="ECO:0000256" key="2">
    <source>
        <dbReference type="ARBA" id="ARBA00004126"/>
    </source>
</evidence>
<dbReference type="GO" id="GO:0048288">
    <property type="term" value="P:nuclear membrane fusion involved in karyogamy"/>
    <property type="evidence" value="ECO:0007669"/>
    <property type="project" value="InterPro"/>
</dbReference>
<keyword evidence="11" id="KW-0325">Glycoprotein</keyword>
<evidence type="ECO:0000313" key="14">
    <source>
        <dbReference type="EMBL" id="ESZ92015.1"/>
    </source>
</evidence>
<sequence length="533" mass="59146">MLLLRLLLLGIWLVSVSAFGWKSKVIDDSTPGQRHLDRNQQQNSRVELANARSRTNELYSSAMLELKRLEEEPICHRVAAQLLMSNCEGLEDISQKEYDLYSGRVQRHYVESLAASLAICDMERSSMIVPDACESFRLPALLRASQEAEGKLQVSQNEVGACLKGLGKDPSHWLSWTSYRDNCLLICQAARSDIDKDQSILLQKKLVEIMSQFAAELEDDLHSLKRNMADHAKAADSYFEGVMMQADALKIKVEGAFEVISSEASVGLSYSHNMNSNIDIYSQDIASALRSILGSTGDIQRVMKNAIDTVLQSNAEMAAAQEQALVVTSGTAKSRLEDINALAENAESSFERLTYAIDLLIPVITSMSDRQDNLDQRFEALSDVVVNMTTLIQDHSESLEQASFTATGIRESLGKAAEAANSWNGIMSMSEPFVDNALRILFPPFTLFFGSHGLPPSLVRNFGLFVGGWAVAETTIQLRQIEHWIPRIQRPRALTQLARDTVLQTEAPNTFSASTTLHNDLDSIKEAHTEETK</sequence>
<protein>
    <recommendedName>
        <fullName evidence="16">Nuclear membrane fusion protein Kar5</fullName>
    </recommendedName>
</protein>
<comment type="function">
    <text evidence="1">Required for nuclear membrane fusion during karyogamy.</text>
</comment>
<dbReference type="HOGENOM" id="CLU_039421_1_0_1"/>
<evidence type="ECO:0008006" key="16">
    <source>
        <dbReference type="Google" id="ProtNLM"/>
    </source>
</evidence>
<dbReference type="OrthoDB" id="5311848at2759"/>
<keyword evidence="9" id="KW-1133">Transmembrane helix</keyword>
<keyword evidence="12" id="KW-0539">Nucleus</keyword>